<keyword evidence="3" id="KW-1185">Reference proteome</keyword>
<proteinExistence type="predicted"/>
<evidence type="ECO:0000313" key="2">
    <source>
        <dbReference type="EMBL" id="OMJ07608.1"/>
    </source>
</evidence>
<gene>
    <name evidence="2" type="ORF">AYI69_g11404</name>
</gene>
<dbReference type="OrthoDB" id="5545695at2759"/>
<dbReference type="Pfam" id="PF22547">
    <property type="entry name" value="2H-SAK"/>
    <property type="match status" value="1"/>
</dbReference>
<sequence>MNIPYRPVRDLFKLLNATEGKGKLKFPGTEAHLTIITHDEYDHVLKQAGVTIEEISEIAEAYRIQESLFKVHCLGRSCIYDSARNNHQPHEFIRSRNSSSRNRNSNPEKLCTYYIVVKDMDQDFLRIRKMIFDLYLRKGGERSWFDPSAFWPHITVGFDDRDLFNIDGVFKGSNSCISKIKMV</sequence>
<comment type="caution">
    <text evidence="2">The sequence shown here is derived from an EMBL/GenBank/DDBJ whole genome shotgun (WGS) entry which is preliminary data.</text>
</comment>
<dbReference type="EMBL" id="LSSM01007617">
    <property type="protein sequence ID" value="OMJ07608.1"/>
    <property type="molecule type" value="Genomic_DNA"/>
</dbReference>
<accession>A0A1R1WZ04</accession>
<dbReference type="AlphaFoldDB" id="A0A1R1WZ04"/>
<dbReference type="Proteomes" id="UP000187429">
    <property type="component" value="Unassembled WGS sequence"/>
</dbReference>
<protein>
    <recommendedName>
        <fullName evidence="1">Swiss Army Knife 2H phosphoesterase domain-containing protein</fullName>
    </recommendedName>
</protein>
<evidence type="ECO:0000259" key="1">
    <source>
        <dbReference type="Pfam" id="PF22547"/>
    </source>
</evidence>
<organism evidence="2 3">
    <name type="scientific">Smittium culicis</name>
    <dbReference type="NCBI Taxonomy" id="133412"/>
    <lineage>
        <taxon>Eukaryota</taxon>
        <taxon>Fungi</taxon>
        <taxon>Fungi incertae sedis</taxon>
        <taxon>Zoopagomycota</taxon>
        <taxon>Kickxellomycotina</taxon>
        <taxon>Harpellomycetes</taxon>
        <taxon>Harpellales</taxon>
        <taxon>Legeriomycetaceae</taxon>
        <taxon>Smittium</taxon>
    </lineage>
</organism>
<dbReference type="InterPro" id="IPR054498">
    <property type="entry name" value="2H-SAK"/>
</dbReference>
<evidence type="ECO:0000313" key="3">
    <source>
        <dbReference type="Proteomes" id="UP000187429"/>
    </source>
</evidence>
<name>A0A1R1WZ04_9FUNG</name>
<reference evidence="3" key="1">
    <citation type="submission" date="2017-01" db="EMBL/GenBank/DDBJ databases">
        <authorList>
            <person name="Wang Y."/>
            <person name="White M."/>
            <person name="Kvist S."/>
            <person name="Moncalvo J.-M."/>
        </authorList>
    </citation>
    <scope>NUCLEOTIDE SEQUENCE [LARGE SCALE GENOMIC DNA]</scope>
    <source>
        <strain evidence="3">ID-206-W2</strain>
    </source>
</reference>
<feature type="domain" description="Swiss Army Knife 2H phosphoesterase" evidence="1">
    <location>
        <begin position="15"/>
        <end position="164"/>
    </location>
</feature>